<proteinExistence type="predicted"/>
<dbReference type="EMBL" id="BPVZ01000116">
    <property type="protein sequence ID" value="GKV36429.1"/>
    <property type="molecule type" value="Genomic_DNA"/>
</dbReference>
<dbReference type="Proteomes" id="UP001054252">
    <property type="component" value="Unassembled WGS sequence"/>
</dbReference>
<protein>
    <submittedName>
        <fullName evidence="2">Uncharacterized protein</fullName>
    </submittedName>
</protein>
<evidence type="ECO:0000313" key="2">
    <source>
        <dbReference type="EMBL" id="GKV36429.1"/>
    </source>
</evidence>
<comment type="caution">
    <text evidence="2">The sequence shown here is derived from an EMBL/GenBank/DDBJ whole genome shotgun (WGS) entry which is preliminary data.</text>
</comment>
<keyword evidence="3" id="KW-1185">Reference proteome</keyword>
<dbReference type="AlphaFoldDB" id="A0AAV5LHR3"/>
<reference evidence="2 3" key="1">
    <citation type="journal article" date="2021" name="Commun. Biol.">
        <title>The genome of Shorea leprosula (Dipterocarpaceae) highlights the ecological relevance of drought in aseasonal tropical rainforests.</title>
        <authorList>
            <person name="Ng K.K.S."/>
            <person name="Kobayashi M.J."/>
            <person name="Fawcett J.A."/>
            <person name="Hatakeyama M."/>
            <person name="Paape T."/>
            <person name="Ng C.H."/>
            <person name="Ang C.C."/>
            <person name="Tnah L.H."/>
            <person name="Lee C.T."/>
            <person name="Nishiyama T."/>
            <person name="Sese J."/>
            <person name="O'Brien M.J."/>
            <person name="Copetti D."/>
            <person name="Mohd Noor M.I."/>
            <person name="Ong R.C."/>
            <person name="Putra M."/>
            <person name="Sireger I.Z."/>
            <person name="Indrioko S."/>
            <person name="Kosugi Y."/>
            <person name="Izuno A."/>
            <person name="Isagi Y."/>
            <person name="Lee S.L."/>
            <person name="Shimizu K.K."/>
        </authorList>
    </citation>
    <scope>NUCLEOTIDE SEQUENCE [LARGE SCALE GENOMIC DNA]</scope>
    <source>
        <strain evidence="2">214</strain>
    </source>
</reference>
<accession>A0AAV5LHR3</accession>
<evidence type="ECO:0000256" key="1">
    <source>
        <dbReference type="SAM" id="MobiDB-lite"/>
    </source>
</evidence>
<organism evidence="2 3">
    <name type="scientific">Rubroshorea leprosula</name>
    <dbReference type="NCBI Taxonomy" id="152421"/>
    <lineage>
        <taxon>Eukaryota</taxon>
        <taxon>Viridiplantae</taxon>
        <taxon>Streptophyta</taxon>
        <taxon>Embryophyta</taxon>
        <taxon>Tracheophyta</taxon>
        <taxon>Spermatophyta</taxon>
        <taxon>Magnoliopsida</taxon>
        <taxon>eudicotyledons</taxon>
        <taxon>Gunneridae</taxon>
        <taxon>Pentapetalae</taxon>
        <taxon>rosids</taxon>
        <taxon>malvids</taxon>
        <taxon>Malvales</taxon>
        <taxon>Dipterocarpaceae</taxon>
        <taxon>Rubroshorea</taxon>
    </lineage>
</organism>
<sequence length="162" mass="17884">MTVDQCNKIREMDDSQLVGDAGVAMRGEGRSLVEIVKASKMSLGKRWRGQPPRSQGKITALTMPPQRKMRDEEGKEDEGTGAERLGYFSGGDEAVTGVLRCYGVTKIQAMHGWHHKTSCRCVKIIVATNIVAAIALLRKDIDEIPLELENAIENGEENEDDE</sequence>
<gene>
    <name evidence="2" type="ORF">SLEP1_g44564</name>
</gene>
<feature type="region of interest" description="Disordered" evidence="1">
    <location>
        <begin position="44"/>
        <end position="86"/>
    </location>
</feature>
<name>A0AAV5LHR3_9ROSI</name>
<evidence type="ECO:0000313" key="3">
    <source>
        <dbReference type="Proteomes" id="UP001054252"/>
    </source>
</evidence>